<feature type="transmembrane region" description="Helical" evidence="6">
    <location>
        <begin position="143"/>
        <end position="160"/>
    </location>
</feature>
<dbReference type="InterPro" id="IPR050250">
    <property type="entry name" value="Macrolide_Exporter_MacB"/>
</dbReference>
<gene>
    <name evidence="8" type="ORF">IAC94_05310</name>
</gene>
<feature type="transmembrane region" description="Helical" evidence="6">
    <location>
        <begin position="557"/>
        <end position="577"/>
    </location>
</feature>
<dbReference type="InterPro" id="IPR003838">
    <property type="entry name" value="ABC3_permease_C"/>
</dbReference>
<feature type="transmembrane region" description="Helical" evidence="6">
    <location>
        <begin position="526"/>
        <end position="545"/>
    </location>
</feature>
<comment type="subcellular location">
    <subcellularLocation>
        <location evidence="1">Cell membrane</location>
        <topology evidence="1">Multi-pass membrane protein</topology>
    </subcellularLocation>
</comment>
<dbReference type="PANTHER" id="PTHR30572:SF18">
    <property type="entry name" value="ABC-TYPE MACROLIDE FAMILY EXPORT SYSTEM PERMEASE COMPONENT 2"/>
    <property type="match status" value="1"/>
</dbReference>
<feature type="domain" description="ABC3 transporter permease C-terminal" evidence="7">
    <location>
        <begin position="93"/>
        <end position="203"/>
    </location>
</feature>
<evidence type="ECO:0000256" key="1">
    <source>
        <dbReference type="ARBA" id="ARBA00004651"/>
    </source>
</evidence>
<evidence type="ECO:0000256" key="5">
    <source>
        <dbReference type="ARBA" id="ARBA00023136"/>
    </source>
</evidence>
<sequence>SLDAMDEMMRMMGSDFRSTMNWVGNDRYISRVKLYPGTDPASLEDALTAVEDKYLPLEDLKSAGVDIHYTLSPLTAEHSSSPGTKRTNLILGVVAAALILASVLNYIMIVISSLLGRAKGLAVRRCYGAGNGSIMGIVFKETLINLAVSLVLAVLLILALRNPIEYVLTTSLGALFSPQSLWVLILTVAVVLLIAAWIPGRAFQSIPIAVAFRNYVDNKKIWKRTLLFLQIVLASLLISLLSLIAMQYNRWVNDDPGFDYERLVGCPMSGVPYSTRNALLQSVSSVPGVEIAGTADETMLFGCSGNNVYMPGESEELFNVGDLYSANGNWSELFGIDIIEGRNFSTPKEVMVDENFAKRLSELRGWTDGVIGKQILMSEHSESGDDVFTIVGVFEDVRVGTVVYEDTRPNILFYNENPCEYLIIKVSSMTPEVLSGIQSALDGVEPDRYELMTYTSAIYDAYQPARTIRESILAAGVVTVLIALFGLIGYTADETGRRRKEVALRKINGAQSGQIIGIFIRDIGRLAVIAVIVGCVGSYFVFDLLLQSFEVKATAPVWLFIAVAIALLAVLAAVVIARCYDIARSNPADSLRAE</sequence>
<keyword evidence="4 6" id="KW-1133">Transmembrane helix</keyword>
<dbReference type="AlphaFoldDB" id="A0A9D1E1H4"/>
<dbReference type="Pfam" id="PF02687">
    <property type="entry name" value="FtsX"/>
    <property type="match status" value="2"/>
</dbReference>
<organism evidence="8 9">
    <name type="scientific">Candidatus Coprenecus avistercoris</name>
    <dbReference type="NCBI Taxonomy" id="2840730"/>
    <lineage>
        <taxon>Bacteria</taxon>
        <taxon>Pseudomonadati</taxon>
        <taxon>Bacteroidota</taxon>
        <taxon>Bacteroidia</taxon>
        <taxon>Bacteroidales</taxon>
        <taxon>Rikenellaceae</taxon>
        <taxon>Rikenellaceae incertae sedis</taxon>
        <taxon>Candidatus Coprenecus</taxon>
    </lineage>
</organism>
<evidence type="ECO:0000256" key="6">
    <source>
        <dbReference type="SAM" id="Phobius"/>
    </source>
</evidence>
<protein>
    <submittedName>
        <fullName evidence="8">FtsX-like permease family protein</fullName>
    </submittedName>
</protein>
<proteinExistence type="predicted"/>
<dbReference type="PANTHER" id="PTHR30572">
    <property type="entry name" value="MEMBRANE COMPONENT OF TRANSPORTER-RELATED"/>
    <property type="match status" value="1"/>
</dbReference>
<evidence type="ECO:0000259" key="7">
    <source>
        <dbReference type="Pfam" id="PF02687"/>
    </source>
</evidence>
<evidence type="ECO:0000256" key="2">
    <source>
        <dbReference type="ARBA" id="ARBA00022475"/>
    </source>
</evidence>
<keyword evidence="2" id="KW-1003">Cell membrane</keyword>
<keyword evidence="5 6" id="KW-0472">Membrane</keyword>
<feature type="non-terminal residue" evidence="8">
    <location>
        <position position="1"/>
    </location>
</feature>
<keyword evidence="3 6" id="KW-0812">Transmembrane</keyword>
<feature type="transmembrane region" description="Helical" evidence="6">
    <location>
        <begin position="180"/>
        <end position="198"/>
    </location>
</feature>
<evidence type="ECO:0000313" key="8">
    <source>
        <dbReference type="EMBL" id="HIR62921.1"/>
    </source>
</evidence>
<evidence type="ECO:0000256" key="3">
    <source>
        <dbReference type="ARBA" id="ARBA00022692"/>
    </source>
</evidence>
<feature type="domain" description="ABC3 transporter permease C-terminal" evidence="7">
    <location>
        <begin position="475"/>
        <end position="586"/>
    </location>
</feature>
<dbReference type="GO" id="GO:0022857">
    <property type="term" value="F:transmembrane transporter activity"/>
    <property type="evidence" value="ECO:0007669"/>
    <property type="project" value="TreeGrafter"/>
</dbReference>
<dbReference type="Proteomes" id="UP000886744">
    <property type="component" value="Unassembled WGS sequence"/>
</dbReference>
<dbReference type="GO" id="GO:0005886">
    <property type="term" value="C:plasma membrane"/>
    <property type="evidence" value="ECO:0007669"/>
    <property type="project" value="UniProtKB-SubCell"/>
</dbReference>
<accession>A0A9D1E1H4</accession>
<evidence type="ECO:0000313" key="9">
    <source>
        <dbReference type="Proteomes" id="UP000886744"/>
    </source>
</evidence>
<dbReference type="EMBL" id="DVHI01000068">
    <property type="protein sequence ID" value="HIR62921.1"/>
    <property type="molecule type" value="Genomic_DNA"/>
</dbReference>
<reference evidence="8" key="2">
    <citation type="journal article" date="2021" name="PeerJ">
        <title>Extensive microbial diversity within the chicken gut microbiome revealed by metagenomics and culture.</title>
        <authorList>
            <person name="Gilroy R."/>
            <person name="Ravi A."/>
            <person name="Getino M."/>
            <person name="Pursley I."/>
            <person name="Horton D.L."/>
            <person name="Alikhan N.F."/>
            <person name="Baker D."/>
            <person name="Gharbi K."/>
            <person name="Hall N."/>
            <person name="Watson M."/>
            <person name="Adriaenssens E.M."/>
            <person name="Foster-Nyarko E."/>
            <person name="Jarju S."/>
            <person name="Secka A."/>
            <person name="Antonio M."/>
            <person name="Oren A."/>
            <person name="Chaudhuri R.R."/>
            <person name="La Ragione R."/>
            <person name="Hildebrand F."/>
            <person name="Pallen M.J."/>
        </authorList>
    </citation>
    <scope>NUCLEOTIDE SEQUENCE</scope>
    <source>
        <strain evidence="8">ChiHjej13B12-12457</strain>
    </source>
</reference>
<feature type="transmembrane region" description="Helical" evidence="6">
    <location>
        <begin position="472"/>
        <end position="490"/>
    </location>
</feature>
<name>A0A9D1E1H4_9BACT</name>
<comment type="caution">
    <text evidence="8">The sequence shown here is derived from an EMBL/GenBank/DDBJ whole genome shotgun (WGS) entry which is preliminary data.</text>
</comment>
<feature type="transmembrane region" description="Helical" evidence="6">
    <location>
        <begin position="89"/>
        <end position="115"/>
    </location>
</feature>
<evidence type="ECO:0000256" key="4">
    <source>
        <dbReference type="ARBA" id="ARBA00022989"/>
    </source>
</evidence>
<feature type="transmembrane region" description="Helical" evidence="6">
    <location>
        <begin position="226"/>
        <end position="246"/>
    </location>
</feature>
<reference evidence="8" key="1">
    <citation type="submission" date="2020-10" db="EMBL/GenBank/DDBJ databases">
        <authorList>
            <person name="Gilroy R."/>
        </authorList>
    </citation>
    <scope>NUCLEOTIDE SEQUENCE</scope>
    <source>
        <strain evidence="8">ChiHjej13B12-12457</strain>
    </source>
</reference>